<name>A0A2N0ZC24_9BACI</name>
<evidence type="ECO:0000313" key="8">
    <source>
        <dbReference type="Proteomes" id="UP000233343"/>
    </source>
</evidence>
<feature type="transmembrane region" description="Helical" evidence="5">
    <location>
        <begin position="187"/>
        <end position="208"/>
    </location>
</feature>
<keyword evidence="2 5" id="KW-0812">Transmembrane</keyword>
<evidence type="ECO:0000256" key="4">
    <source>
        <dbReference type="ARBA" id="ARBA00023136"/>
    </source>
</evidence>
<proteinExistence type="predicted"/>
<dbReference type="PANTHER" id="PTHR43229">
    <property type="entry name" value="NODULATION PROTEIN J"/>
    <property type="match status" value="1"/>
</dbReference>
<dbReference type="InterPro" id="IPR051784">
    <property type="entry name" value="Nod_factor_ABC_transporter"/>
</dbReference>
<dbReference type="PANTHER" id="PTHR43229:SF3">
    <property type="entry name" value="ABC-TYPE MULTIDRUG TRANSPORT SYSTEM, PERMEASE COMPONENT"/>
    <property type="match status" value="1"/>
</dbReference>
<dbReference type="Proteomes" id="UP000233343">
    <property type="component" value="Unassembled WGS sequence"/>
</dbReference>
<dbReference type="Pfam" id="PF01061">
    <property type="entry name" value="ABC2_membrane"/>
    <property type="match status" value="1"/>
</dbReference>
<comment type="caution">
    <text evidence="7">The sequence shown here is derived from an EMBL/GenBank/DDBJ whole genome shotgun (WGS) entry which is preliminary data.</text>
</comment>
<feature type="transmembrane region" description="Helical" evidence="5">
    <location>
        <begin position="80"/>
        <end position="98"/>
    </location>
</feature>
<evidence type="ECO:0000256" key="2">
    <source>
        <dbReference type="ARBA" id="ARBA00022692"/>
    </source>
</evidence>
<protein>
    <submittedName>
        <fullName evidence="7">ABC transporter permease</fullName>
    </submittedName>
</protein>
<organism evidence="7 8">
    <name type="scientific">Cytobacillus horneckiae</name>
    <dbReference type="NCBI Taxonomy" id="549687"/>
    <lineage>
        <taxon>Bacteria</taxon>
        <taxon>Bacillati</taxon>
        <taxon>Bacillota</taxon>
        <taxon>Bacilli</taxon>
        <taxon>Bacillales</taxon>
        <taxon>Bacillaceae</taxon>
        <taxon>Cytobacillus</taxon>
    </lineage>
</organism>
<comment type="subcellular location">
    <subcellularLocation>
        <location evidence="1">Membrane</location>
        <topology evidence="1">Multi-pass membrane protein</topology>
    </subcellularLocation>
</comment>
<keyword evidence="3 5" id="KW-1133">Transmembrane helix</keyword>
<dbReference type="GO" id="GO:0140359">
    <property type="term" value="F:ABC-type transporter activity"/>
    <property type="evidence" value="ECO:0007669"/>
    <property type="project" value="InterPro"/>
</dbReference>
<feature type="transmembrane region" description="Helical" evidence="5">
    <location>
        <begin position="132"/>
        <end position="152"/>
    </location>
</feature>
<evidence type="ECO:0000313" key="7">
    <source>
        <dbReference type="EMBL" id="PKG27034.1"/>
    </source>
</evidence>
<feature type="transmembrane region" description="Helical" evidence="5">
    <location>
        <begin position="47"/>
        <end position="68"/>
    </location>
</feature>
<feature type="domain" description="ABC-2 type transporter transmembrane" evidence="6">
    <location>
        <begin position="32"/>
        <end position="235"/>
    </location>
</feature>
<accession>A0A2N0ZC24</accession>
<reference evidence="7 8" key="1">
    <citation type="journal article" date="2010" name="Int. J. Syst. Evol. Microbiol.">
        <title>Bacillus horneckiae sp. nov., isolated from a spacecraft-assembly clean room.</title>
        <authorList>
            <person name="Vaishampayan P."/>
            <person name="Probst A."/>
            <person name="Krishnamurthi S."/>
            <person name="Ghosh S."/>
            <person name="Osman S."/>
            <person name="McDowall A."/>
            <person name="Ruckmani A."/>
            <person name="Mayilraj S."/>
            <person name="Venkateswaran K."/>
        </authorList>
    </citation>
    <scope>NUCLEOTIDE SEQUENCE [LARGE SCALE GENOMIC DNA]</scope>
    <source>
        <strain evidence="8">1PO1SC</strain>
    </source>
</reference>
<gene>
    <name evidence="7" type="ORF">CWS20_21020</name>
</gene>
<evidence type="ECO:0000256" key="1">
    <source>
        <dbReference type="ARBA" id="ARBA00004141"/>
    </source>
</evidence>
<evidence type="ECO:0000259" key="6">
    <source>
        <dbReference type="Pfam" id="PF01061"/>
    </source>
</evidence>
<keyword evidence="4 5" id="KW-0472">Membrane</keyword>
<evidence type="ECO:0000256" key="5">
    <source>
        <dbReference type="SAM" id="Phobius"/>
    </source>
</evidence>
<evidence type="ECO:0000256" key="3">
    <source>
        <dbReference type="ARBA" id="ARBA00022989"/>
    </source>
</evidence>
<dbReference type="GO" id="GO:0016020">
    <property type="term" value="C:membrane"/>
    <property type="evidence" value="ECO:0007669"/>
    <property type="project" value="UniProtKB-SubCell"/>
</dbReference>
<dbReference type="InterPro" id="IPR013525">
    <property type="entry name" value="ABC2_TM"/>
</dbReference>
<feature type="transmembrane region" description="Helical" evidence="5">
    <location>
        <begin position="159"/>
        <end position="181"/>
    </location>
</feature>
<sequence>MFIFVWKEVYKLVNQLEYKQKKMSVGQWFIDLWILVRIQYANVREQWILIIVLASLFPLTTLMLLHFFVENPTNEMILRIVTGNMVFALIITGINLLAQDLSWQKHRGHFVFYATLPISKVSFIYANLIKGIITSFPSFLILAIIGEIIYDLNWSFHWFIIPLILLSILSIVGFGVFIGFWSPSPQVTNIVLPSLMMFLGFLTPVLIDSSQLPKILYWLSLIFPTTYVAEALRELLSNGLTKGVIINSVILVVFTIVSYFLILKNIKWRIE</sequence>
<keyword evidence="8" id="KW-1185">Reference proteome</keyword>
<feature type="transmembrane region" description="Helical" evidence="5">
    <location>
        <begin position="244"/>
        <end position="263"/>
    </location>
</feature>
<dbReference type="EMBL" id="PISD01000051">
    <property type="protein sequence ID" value="PKG27034.1"/>
    <property type="molecule type" value="Genomic_DNA"/>
</dbReference>
<dbReference type="AlphaFoldDB" id="A0A2N0ZC24"/>